<keyword evidence="2" id="KW-1185">Reference proteome</keyword>
<comment type="caution">
    <text evidence="1">The sequence shown here is derived from an EMBL/GenBank/DDBJ whole genome shotgun (WGS) entry which is preliminary data.</text>
</comment>
<accession>A0ABW3QW84</accession>
<name>A0ABW3QW84_9PSEU</name>
<evidence type="ECO:0000313" key="1">
    <source>
        <dbReference type="EMBL" id="MFD1149083.1"/>
    </source>
</evidence>
<protein>
    <submittedName>
        <fullName evidence="1">Three-Cys-motif partner protein TcmP</fullName>
    </submittedName>
</protein>
<proteinExistence type="predicted"/>
<dbReference type="RefSeq" id="WP_380724497.1">
    <property type="nucleotide sequence ID" value="NZ_JBHTLK010000090.1"/>
</dbReference>
<dbReference type="Proteomes" id="UP001597168">
    <property type="component" value="Unassembled WGS sequence"/>
</dbReference>
<reference evidence="2" key="1">
    <citation type="journal article" date="2019" name="Int. J. Syst. Evol. Microbiol.">
        <title>The Global Catalogue of Microorganisms (GCM) 10K type strain sequencing project: providing services to taxonomists for standard genome sequencing and annotation.</title>
        <authorList>
            <consortium name="The Broad Institute Genomics Platform"/>
            <consortium name="The Broad Institute Genome Sequencing Center for Infectious Disease"/>
            <person name="Wu L."/>
            <person name="Ma J."/>
        </authorList>
    </citation>
    <scope>NUCLEOTIDE SEQUENCE [LARGE SCALE GENOMIC DNA]</scope>
    <source>
        <strain evidence="2">CCUG 60214</strain>
    </source>
</reference>
<dbReference type="NCBIfam" id="TIGR04474">
    <property type="entry name" value="tcm_partner"/>
    <property type="match status" value="1"/>
</dbReference>
<evidence type="ECO:0000313" key="2">
    <source>
        <dbReference type="Proteomes" id="UP001597168"/>
    </source>
</evidence>
<gene>
    <name evidence="1" type="primary">tcmP</name>
    <name evidence="1" type="ORF">ACFQ3T_18280</name>
</gene>
<dbReference type="EMBL" id="JBHTLK010000090">
    <property type="protein sequence ID" value="MFD1149083.1"/>
    <property type="molecule type" value="Genomic_DNA"/>
</dbReference>
<dbReference type="InterPro" id="IPR031009">
    <property type="entry name" value="Tcm_partner"/>
</dbReference>
<organism evidence="1 2">
    <name type="scientific">Saccharothrix hoggarensis</name>
    <dbReference type="NCBI Taxonomy" id="913853"/>
    <lineage>
        <taxon>Bacteria</taxon>
        <taxon>Bacillati</taxon>
        <taxon>Actinomycetota</taxon>
        <taxon>Actinomycetes</taxon>
        <taxon>Pseudonocardiales</taxon>
        <taxon>Pseudonocardiaceae</taxon>
        <taxon>Saccharothrix</taxon>
    </lineage>
</organism>
<sequence length="438" mass="48778">MTANEKFFQEKRAAAVLKHGILDRYLPVFTSKTGSSATGGQVVYLDGFAGPGRYEPEDGQSVGAEGSPLLAMRTATAVQTFGRTLHCVFVERAPHHYENLCLTLEREVAGKNYEVLPGDVSGHLDRVLAVADDRPLLAFLDPFGTGLPYAEMTDRLLRRPTRPPTEVLLNFNLQSVWRIGGLLAGDETGTWNHGLDAVLDADWLPVRDKLAASTTNSPQSATASLARIDDFLGNEWWRDVFRNSRAKARHRGERTASARAAQVVAQEYCRRIEADTGYRSFSVPIRRQPGQEPFFMLILFYRYRGTPYAFNGAVSKANEAWRKFISERSPQPQAHLAEQEDLFGGTLTTGMTDEQNTRAEARRNQEWISMIARNVTTLLAVHGPVDVQDRTKDIFGTTLGLARETHLRAAWDLLANQGVALPRLKGKNKIENQTIRPA</sequence>